<evidence type="ECO:0000313" key="1">
    <source>
        <dbReference type="EMBL" id="KAJ8665746.1"/>
    </source>
</evidence>
<dbReference type="Proteomes" id="UP001239111">
    <property type="component" value="Chromosome 4"/>
</dbReference>
<dbReference type="EMBL" id="CM056744">
    <property type="protein sequence ID" value="KAJ8665746.1"/>
    <property type="molecule type" value="Genomic_DNA"/>
</dbReference>
<gene>
    <name evidence="1" type="ORF">QAD02_007408</name>
</gene>
<evidence type="ECO:0000313" key="2">
    <source>
        <dbReference type="Proteomes" id="UP001239111"/>
    </source>
</evidence>
<keyword evidence="2" id="KW-1185">Reference proteome</keyword>
<comment type="caution">
    <text evidence="1">The sequence shown here is derived from an EMBL/GenBank/DDBJ whole genome shotgun (WGS) entry which is preliminary data.</text>
</comment>
<accession>A0ACC2N4C9</accession>
<protein>
    <submittedName>
        <fullName evidence="1">Uncharacterized protein</fullName>
    </submittedName>
</protein>
<name>A0ACC2N4C9_9HYME</name>
<sequence>MSSGLSVHIEKLSRDNYDTWKLHTEAILIKNDGWDHVNEVPTETLKLTYESKGSAREVTLSEQLLFTKQQDDRGMSKHLNKFFGMVDKLEEMNLNDPDDMVTILLRYSIPDTYDNLRRAIKTRDDLPNPELVKIELLDEANSRKNPKEVRTQMEISGIKTKIKRIPRRKALQSRRTEKIRNAISTVITAADIDTEQQTAGVILALGIVGHCRGVDLVNFMVEDLIVYESHGYIRIQKAQEKLTYKISGLALIIVKRYVAARKHLNHRKLLLLQCNDHFLDEFISLAEVDNACCEAATFLGLFNAAK</sequence>
<proteinExistence type="predicted"/>
<reference evidence="1" key="1">
    <citation type="submission" date="2023-04" db="EMBL/GenBank/DDBJ databases">
        <title>A chromosome-level genome assembly of the parasitoid wasp Eretmocerus hayati.</title>
        <authorList>
            <person name="Zhong Y."/>
            <person name="Liu S."/>
            <person name="Liu Y."/>
        </authorList>
    </citation>
    <scope>NUCLEOTIDE SEQUENCE</scope>
    <source>
        <strain evidence="1">ZJU_SS_LIU_2023</strain>
    </source>
</reference>
<organism evidence="1 2">
    <name type="scientific">Eretmocerus hayati</name>
    <dbReference type="NCBI Taxonomy" id="131215"/>
    <lineage>
        <taxon>Eukaryota</taxon>
        <taxon>Metazoa</taxon>
        <taxon>Ecdysozoa</taxon>
        <taxon>Arthropoda</taxon>
        <taxon>Hexapoda</taxon>
        <taxon>Insecta</taxon>
        <taxon>Pterygota</taxon>
        <taxon>Neoptera</taxon>
        <taxon>Endopterygota</taxon>
        <taxon>Hymenoptera</taxon>
        <taxon>Apocrita</taxon>
        <taxon>Proctotrupomorpha</taxon>
        <taxon>Chalcidoidea</taxon>
        <taxon>Aphelinidae</taxon>
        <taxon>Aphelininae</taxon>
        <taxon>Eretmocerus</taxon>
    </lineage>
</organism>